<evidence type="ECO:0000256" key="1">
    <source>
        <dbReference type="SAM" id="Phobius"/>
    </source>
</evidence>
<keyword evidence="1" id="KW-1133">Transmembrane helix</keyword>
<keyword evidence="1" id="KW-0812">Transmembrane</keyword>
<sequence>MAKTFTLSETLTISAVFSAVSSWYGFMIGRENARRELGAIIDKLRNSASRANQPPPERQ</sequence>
<gene>
    <name evidence="2" type="ORF">RJ641_000959</name>
</gene>
<protein>
    <submittedName>
        <fullName evidence="2">Uncharacterized protein</fullName>
    </submittedName>
</protein>
<organism evidence="2 3">
    <name type="scientific">Dillenia turbinata</name>
    <dbReference type="NCBI Taxonomy" id="194707"/>
    <lineage>
        <taxon>Eukaryota</taxon>
        <taxon>Viridiplantae</taxon>
        <taxon>Streptophyta</taxon>
        <taxon>Embryophyta</taxon>
        <taxon>Tracheophyta</taxon>
        <taxon>Spermatophyta</taxon>
        <taxon>Magnoliopsida</taxon>
        <taxon>eudicotyledons</taxon>
        <taxon>Gunneridae</taxon>
        <taxon>Pentapetalae</taxon>
        <taxon>Dilleniales</taxon>
        <taxon>Dilleniaceae</taxon>
        <taxon>Dillenia</taxon>
    </lineage>
</organism>
<dbReference type="PANTHER" id="PTHR38384:SF2">
    <property type="entry name" value="MEMBRANE LIPOPROTEIN"/>
    <property type="match status" value="1"/>
</dbReference>
<dbReference type="Proteomes" id="UP001370490">
    <property type="component" value="Unassembled WGS sequence"/>
</dbReference>
<dbReference type="EMBL" id="JBAMMX010000001">
    <property type="protein sequence ID" value="KAK6947486.1"/>
    <property type="molecule type" value="Genomic_DNA"/>
</dbReference>
<dbReference type="AlphaFoldDB" id="A0AAN8WGE6"/>
<reference evidence="2 3" key="1">
    <citation type="submission" date="2023-12" db="EMBL/GenBank/DDBJ databases">
        <title>A high-quality genome assembly for Dillenia turbinata (Dilleniales).</title>
        <authorList>
            <person name="Chanderbali A."/>
        </authorList>
    </citation>
    <scope>NUCLEOTIDE SEQUENCE [LARGE SCALE GENOMIC DNA]</scope>
    <source>
        <strain evidence="2">LSX21</strain>
        <tissue evidence="2">Leaf</tissue>
    </source>
</reference>
<accession>A0AAN8WGE6</accession>
<proteinExistence type="predicted"/>
<comment type="caution">
    <text evidence="2">The sequence shown here is derived from an EMBL/GenBank/DDBJ whole genome shotgun (WGS) entry which is preliminary data.</text>
</comment>
<feature type="transmembrane region" description="Helical" evidence="1">
    <location>
        <begin position="6"/>
        <end position="26"/>
    </location>
</feature>
<evidence type="ECO:0000313" key="2">
    <source>
        <dbReference type="EMBL" id="KAK6947486.1"/>
    </source>
</evidence>
<dbReference type="PANTHER" id="PTHR38384">
    <property type="entry name" value="MEMBRANE LIPOPROTEIN-RELATED"/>
    <property type="match status" value="1"/>
</dbReference>
<keyword evidence="1" id="KW-0472">Membrane</keyword>
<evidence type="ECO:0000313" key="3">
    <source>
        <dbReference type="Proteomes" id="UP001370490"/>
    </source>
</evidence>
<keyword evidence="3" id="KW-1185">Reference proteome</keyword>
<name>A0AAN8WGE6_9MAGN</name>